<dbReference type="AlphaFoldDB" id="A0A7W6RD03"/>
<comment type="caution">
    <text evidence="1">The sequence shown here is derived from an EMBL/GenBank/DDBJ whole genome shotgun (WGS) entry which is preliminary data.</text>
</comment>
<accession>A0A7W6RD03</accession>
<name>A0A7W6RD03_9PROT</name>
<gene>
    <name evidence="1" type="ORF">GGD89_001935</name>
</gene>
<reference evidence="1 2" key="1">
    <citation type="submission" date="2020-08" db="EMBL/GenBank/DDBJ databases">
        <title>Genome sequencing of Purple Non-Sulfur Bacteria from various extreme environments.</title>
        <authorList>
            <person name="Mayer M."/>
        </authorList>
    </citation>
    <scope>NUCLEOTIDE SEQUENCE [LARGE SCALE GENOMIC DNA]</scope>
    <source>
        <strain evidence="1 2">JA131</strain>
    </source>
</reference>
<dbReference type="Proteomes" id="UP000554286">
    <property type="component" value="Unassembled WGS sequence"/>
</dbReference>
<keyword evidence="2" id="KW-1185">Reference proteome</keyword>
<evidence type="ECO:0000313" key="2">
    <source>
        <dbReference type="Proteomes" id="UP000554286"/>
    </source>
</evidence>
<organism evidence="1 2">
    <name type="scientific">Roseospira visakhapatnamensis</name>
    <dbReference type="NCBI Taxonomy" id="390880"/>
    <lineage>
        <taxon>Bacteria</taxon>
        <taxon>Pseudomonadati</taxon>
        <taxon>Pseudomonadota</taxon>
        <taxon>Alphaproteobacteria</taxon>
        <taxon>Rhodospirillales</taxon>
        <taxon>Rhodospirillaceae</taxon>
        <taxon>Roseospira</taxon>
    </lineage>
</organism>
<proteinExistence type="predicted"/>
<protein>
    <submittedName>
        <fullName evidence="1">Uncharacterized protein</fullName>
    </submittedName>
</protein>
<sequence>MAVVTTYRAYETTLPLVVGGVSTVFWDQSLPADTAAGGDSIACFDLPAGARVTAGSLCVEGTLGPSCTATLMLGDTALTGATTAGGADTARMTAHPPAAASAARTVRIAIGGADMATPADVRVMIQYVMSP</sequence>
<dbReference type="RefSeq" id="WP_184044537.1">
    <property type="nucleotide sequence ID" value="NZ_JACIGK010000012.1"/>
</dbReference>
<evidence type="ECO:0000313" key="1">
    <source>
        <dbReference type="EMBL" id="MBB4266304.1"/>
    </source>
</evidence>
<dbReference type="EMBL" id="JACIGK010000012">
    <property type="protein sequence ID" value="MBB4266304.1"/>
    <property type="molecule type" value="Genomic_DNA"/>
</dbReference>